<feature type="region of interest" description="Disordered" evidence="1">
    <location>
        <begin position="135"/>
        <end position="159"/>
    </location>
</feature>
<protein>
    <submittedName>
        <fullName evidence="2">DUF3306 domain-containing protein</fullName>
    </submittedName>
</protein>
<evidence type="ECO:0000313" key="3">
    <source>
        <dbReference type="Proteomes" id="UP000642488"/>
    </source>
</evidence>
<dbReference type="InterPro" id="IPR021735">
    <property type="entry name" value="DUF3306"/>
</dbReference>
<comment type="caution">
    <text evidence="2">The sequence shown here is derived from an EMBL/GenBank/DDBJ whole genome shotgun (WGS) entry which is preliminary data.</text>
</comment>
<proteinExistence type="predicted"/>
<reference evidence="2" key="1">
    <citation type="submission" date="2020-12" db="EMBL/GenBank/DDBJ databases">
        <title>Bacterial taxonomy.</title>
        <authorList>
            <person name="Pan X."/>
        </authorList>
    </citation>
    <scope>NUCLEOTIDE SEQUENCE</scope>
    <source>
        <strain evidence="2">KCTC 52957</strain>
    </source>
</reference>
<dbReference type="RefSeq" id="WP_198917385.1">
    <property type="nucleotide sequence ID" value="NZ_JAEKPD010000018.1"/>
</dbReference>
<feature type="compositionally biased region" description="Low complexity" evidence="1">
    <location>
        <begin position="165"/>
        <end position="183"/>
    </location>
</feature>
<feature type="region of interest" description="Disordered" evidence="1">
    <location>
        <begin position="165"/>
        <end position="184"/>
    </location>
</feature>
<sequence length="198" mass="21458">MKSERDFWSRRRAKVEAEDEAARAQSEERDAAQAQAALAERPEDEVLSELGLPAPETVCSGEEVRAFMAKSVPEYLRRRALRSLWRSNPVLACLDGLNDYDGDFTNAATDAPGVKTAYQVGKGLKAHLDYLADAEERAEDTSDVVEDAAEDETDEAPVTVADAAVVDETAGTPEAPVADAPDAARPRRMAFRFETGAA</sequence>
<feature type="compositionally biased region" description="Acidic residues" evidence="1">
    <location>
        <begin position="135"/>
        <end position="155"/>
    </location>
</feature>
<gene>
    <name evidence="2" type="ORF">ILP92_15800</name>
</gene>
<name>A0A934IH02_9RHOB</name>
<evidence type="ECO:0000313" key="2">
    <source>
        <dbReference type="EMBL" id="MBJ3764212.1"/>
    </source>
</evidence>
<dbReference type="EMBL" id="JAEKPD010000018">
    <property type="protein sequence ID" value="MBJ3764212.1"/>
    <property type="molecule type" value="Genomic_DNA"/>
</dbReference>
<accession>A0A934IH02</accession>
<organism evidence="2 3">
    <name type="scientific">Palleronia pontilimi</name>
    <dbReference type="NCBI Taxonomy" id="1964209"/>
    <lineage>
        <taxon>Bacteria</taxon>
        <taxon>Pseudomonadati</taxon>
        <taxon>Pseudomonadota</taxon>
        <taxon>Alphaproteobacteria</taxon>
        <taxon>Rhodobacterales</taxon>
        <taxon>Roseobacteraceae</taxon>
        <taxon>Palleronia</taxon>
    </lineage>
</organism>
<dbReference type="Proteomes" id="UP000642488">
    <property type="component" value="Unassembled WGS sequence"/>
</dbReference>
<keyword evidence="3" id="KW-1185">Reference proteome</keyword>
<dbReference type="AlphaFoldDB" id="A0A934IH02"/>
<evidence type="ECO:0000256" key="1">
    <source>
        <dbReference type="SAM" id="MobiDB-lite"/>
    </source>
</evidence>
<dbReference type="Pfam" id="PF11748">
    <property type="entry name" value="DUF3306"/>
    <property type="match status" value="1"/>
</dbReference>
<feature type="compositionally biased region" description="Basic and acidic residues" evidence="1">
    <location>
        <begin position="18"/>
        <end position="31"/>
    </location>
</feature>
<feature type="region of interest" description="Disordered" evidence="1">
    <location>
        <begin position="18"/>
        <end position="50"/>
    </location>
</feature>